<proteinExistence type="predicted"/>
<dbReference type="Proteomes" id="UP000265520">
    <property type="component" value="Unassembled WGS sequence"/>
</dbReference>
<evidence type="ECO:0000313" key="2">
    <source>
        <dbReference type="Proteomes" id="UP000265520"/>
    </source>
</evidence>
<dbReference type="AlphaFoldDB" id="A0A392R4H9"/>
<name>A0A392R4H9_9FABA</name>
<comment type="caution">
    <text evidence="1">The sequence shown here is derived from an EMBL/GenBank/DDBJ whole genome shotgun (WGS) entry which is preliminary data.</text>
</comment>
<keyword evidence="2" id="KW-1185">Reference proteome</keyword>
<evidence type="ECO:0000313" key="1">
    <source>
        <dbReference type="EMBL" id="MCI31483.1"/>
    </source>
</evidence>
<protein>
    <submittedName>
        <fullName evidence="1">Uncharacterized protein</fullName>
    </submittedName>
</protein>
<dbReference type="EMBL" id="LXQA010187378">
    <property type="protein sequence ID" value="MCI31483.1"/>
    <property type="molecule type" value="Genomic_DNA"/>
</dbReference>
<organism evidence="1 2">
    <name type="scientific">Trifolium medium</name>
    <dbReference type="NCBI Taxonomy" id="97028"/>
    <lineage>
        <taxon>Eukaryota</taxon>
        <taxon>Viridiplantae</taxon>
        <taxon>Streptophyta</taxon>
        <taxon>Embryophyta</taxon>
        <taxon>Tracheophyta</taxon>
        <taxon>Spermatophyta</taxon>
        <taxon>Magnoliopsida</taxon>
        <taxon>eudicotyledons</taxon>
        <taxon>Gunneridae</taxon>
        <taxon>Pentapetalae</taxon>
        <taxon>rosids</taxon>
        <taxon>fabids</taxon>
        <taxon>Fabales</taxon>
        <taxon>Fabaceae</taxon>
        <taxon>Papilionoideae</taxon>
        <taxon>50 kb inversion clade</taxon>
        <taxon>NPAAA clade</taxon>
        <taxon>Hologalegina</taxon>
        <taxon>IRL clade</taxon>
        <taxon>Trifolieae</taxon>
        <taxon>Trifolium</taxon>
    </lineage>
</organism>
<reference evidence="1 2" key="1">
    <citation type="journal article" date="2018" name="Front. Plant Sci.">
        <title>Red Clover (Trifolium pratense) and Zigzag Clover (T. medium) - A Picture of Genomic Similarities and Differences.</title>
        <authorList>
            <person name="Dluhosova J."/>
            <person name="Istvanek J."/>
            <person name="Nedelnik J."/>
            <person name="Repkova J."/>
        </authorList>
    </citation>
    <scope>NUCLEOTIDE SEQUENCE [LARGE SCALE GENOMIC DNA]</scope>
    <source>
        <strain evidence="2">cv. 10/8</strain>
        <tissue evidence="1">Leaf</tissue>
    </source>
</reference>
<sequence>MRNECPGWKSLSGIEGRNSFKEGRIILRNLKQGSSLGEKSLAGRATYPKVPRSSQQVSGCCQGMLAGRGRARWASTG</sequence>
<accession>A0A392R4H9</accession>